<dbReference type="InterPro" id="IPR047801">
    <property type="entry name" value="Peptidase_C45"/>
</dbReference>
<evidence type="ECO:0000313" key="3">
    <source>
        <dbReference type="EMBL" id="CAF1185711.1"/>
    </source>
</evidence>
<reference evidence="2" key="1">
    <citation type="submission" date="2021-02" db="EMBL/GenBank/DDBJ databases">
        <authorList>
            <person name="Nowell W R."/>
        </authorList>
    </citation>
    <scope>NUCLEOTIDE SEQUENCE</scope>
</reference>
<gene>
    <name evidence="2" type="ORF">BJG266_LOCUS19678</name>
    <name evidence="3" type="ORF">QVE165_LOCUS24947</name>
</gene>
<proteinExistence type="predicted"/>
<dbReference type="Proteomes" id="UP000663832">
    <property type="component" value="Unassembled WGS sequence"/>
</dbReference>
<dbReference type="PANTHER" id="PTHR34180:SF1">
    <property type="entry name" value="BETA-ALANYL-DOPAMINE_CARCININE HYDROLASE"/>
    <property type="match status" value="1"/>
</dbReference>
<dbReference type="Gene3D" id="1.10.10.2120">
    <property type="match status" value="1"/>
</dbReference>
<dbReference type="InterPro" id="IPR005079">
    <property type="entry name" value="Peptidase_C45_hydrolase"/>
</dbReference>
<evidence type="ECO:0000313" key="5">
    <source>
        <dbReference type="Proteomes" id="UP000663877"/>
    </source>
</evidence>
<dbReference type="NCBIfam" id="NF040521">
    <property type="entry name" value="C45_proenzyme"/>
    <property type="match status" value="1"/>
</dbReference>
<dbReference type="Gene3D" id="3.60.60.10">
    <property type="entry name" value="Penicillin V Acylase, Chain A"/>
    <property type="match status" value="1"/>
</dbReference>
<dbReference type="InterPro" id="IPR047794">
    <property type="entry name" value="C45_proenzyme-like"/>
</dbReference>
<accession>A0A814LSY5</accession>
<dbReference type="OrthoDB" id="189997at2759"/>
<comment type="caution">
    <text evidence="2">The sequence shown here is derived from an EMBL/GenBank/DDBJ whole genome shotgun (WGS) entry which is preliminary data.</text>
</comment>
<name>A0A814LSY5_9BILA</name>
<dbReference type="Proteomes" id="UP000663877">
    <property type="component" value="Unassembled WGS sequence"/>
</dbReference>
<dbReference type="EMBL" id="CAJNOM010000178">
    <property type="protein sequence ID" value="CAF1185711.1"/>
    <property type="molecule type" value="Genomic_DNA"/>
</dbReference>
<keyword evidence="4" id="KW-1185">Reference proteome</keyword>
<dbReference type="EMBL" id="CAJNOI010000107">
    <property type="protein sequence ID" value="CAF1070442.1"/>
    <property type="molecule type" value="Genomic_DNA"/>
</dbReference>
<dbReference type="AlphaFoldDB" id="A0A814LSY5"/>
<organism evidence="2 5">
    <name type="scientific">Adineta steineri</name>
    <dbReference type="NCBI Taxonomy" id="433720"/>
    <lineage>
        <taxon>Eukaryota</taxon>
        <taxon>Metazoa</taxon>
        <taxon>Spiralia</taxon>
        <taxon>Gnathifera</taxon>
        <taxon>Rotifera</taxon>
        <taxon>Eurotatoria</taxon>
        <taxon>Bdelloidea</taxon>
        <taxon>Adinetida</taxon>
        <taxon>Adinetidae</taxon>
        <taxon>Adineta</taxon>
    </lineage>
</organism>
<protein>
    <recommendedName>
        <fullName evidence="1">Peptidase C45 hydrolase domain-containing protein</fullName>
    </recommendedName>
</protein>
<evidence type="ECO:0000259" key="1">
    <source>
        <dbReference type="Pfam" id="PF03417"/>
    </source>
</evidence>
<feature type="domain" description="Peptidase C45 hydrolase" evidence="1">
    <location>
        <begin position="130"/>
        <end position="389"/>
    </location>
</feature>
<dbReference type="Pfam" id="PF03417">
    <property type="entry name" value="AAT"/>
    <property type="match status" value="1"/>
</dbReference>
<sequence length="405" mass="46706">MASSRIPLYRVKGTHYECAHTIGELTRESIRHRIADDLPYLTPLFAFVQTEYGQKLHRDFLETTRSLYPWYWDELRGLADGSAIPFEQLLVLNFLNETRTAYRLLEEKKQLENETGEKGCTTVLINRKDTNTLSLLHNEDHSTALYMTGYLVEADIQSSKYEDGKRESPKEKFIAYCYAGGIPGNAFGVNKHGFACTLNGLYPNFVAHGRLPRQIINRALLSVKNEEELDKLIHASPAAYGFCINGGFIHQCNYLLNYEIGPNLNIDNENYISKCRIINNEDNLEKKDDDDEYSTAFNYLIHYNHYERLDKVINQQKALQSSHSRWKRGQELGEIFNSKDAICLLGDYENEAFPIFRSSNQSDVKSRTLCTIHINFLTKELILYQHNPKENNEPSLTYNLADLFV</sequence>
<dbReference type="PANTHER" id="PTHR34180">
    <property type="entry name" value="PEPTIDASE C45"/>
    <property type="match status" value="1"/>
</dbReference>
<evidence type="ECO:0000313" key="4">
    <source>
        <dbReference type="Proteomes" id="UP000663832"/>
    </source>
</evidence>
<evidence type="ECO:0000313" key="2">
    <source>
        <dbReference type="EMBL" id="CAF1070442.1"/>
    </source>
</evidence>